<organism evidence="3 4">
    <name type="scientific">Candidatus Mediterraneibacter stercoravium</name>
    <dbReference type="NCBI Taxonomy" id="2838685"/>
    <lineage>
        <taxon>Bacteria</taxon>
        <taxon>Bacillati</taxon>
        <taxon>Bacillota</taxon>
        <taxon>Clostridia</taxon>
        <taxon>Lachnospirales</taxon>
        <taxon>Lachnospiraceae</taxon>
        <taxon>Mediterraneibacter</taxon>
    </lineage>
</organism>
<sequence length="367" mass="40290">MSTLLVWRERLRKLYAGYSLYILKILQLLLGLLLFGMINSNIGFMEKASSIFCTAGLAVICTFFPMIVMVLAAAVLILVHFYALSMPIAVVSLVLFLLMYIFYFRFTPGKAWLVILSALAFGLKIPFVIPAVFGLLGTPVWIVPACCGIISYYMVHFVKVSSTALQSASGEEMFEGLMNFTRQVLGSAEMWLMVMAVVIGILVVNAVRTRSADHAWKIASAAGTAVCVIVAVAGSIALSLHISYVIVAVSAVLGVLTGLVLEFLFFSVDYSRTEHIQFEDDEYYYYVKAVPKVGVPVPEKTVKHITEHQAQETERGGMSGSDAASQTVQNSTAAKEEAVRKQSTDEILLTRSLSKELGLDKDTEKYN</sequence>
<feature type="transmembrane region" description="Helical" evidence="2">
    <location>
        <begin position="84"/>
        <end position="104"/>
    </location>
</feature>
<evidence type="ECO:0000313" key="3">
    <source>
        <dbReference type="EMBL" id="HIZ75617.1"/>
    </source>
</evidence>
<evidence type="ECO:0000256" key="1">
    <source>
        <dbReference type="SAM" id="MobiDB-lite"/>
    </source>
</evidence>
<keyword evidence="2" id="KW-0812">Transmembrane</keyword>
<feature type="transmembrane region" description="Helical" evidence="2">
    <location>
        <begin position="20"/>
        <end position="39"/>
    </location>
</feature>
<feature type="transmembrane region" description="Helical" evidence="2">
    <location>
        <begin position="219"/>
        <end position="238"/>
    </location>
</feature>
<dbReference type="AlphaFoldDB" id="A0A9D2GAX9"/>
<feature type="region of interest" description="Disordered" evidence="1">
    <location>
        <begin position="306"/>
        <end position="344"/>
    </location>
</feature>
<keyword evidence="2" id="KW-0472">Membrane</keyword>
<dbReference type="EMBL" id="DXAY01000244">
    <property type="protein sequence ID" value="HIZ75617.1"/>
    <property type="molecule type" value="Genomic_DNA"/>
</dbReference>
<feature type="compositionally biased region" description="Basic and acidic residues" evidence="1">
    <location>
        <begin position="334"/>
        <end position="344"/>
    </location>
</feature>
<feature type="compositionally biased region" description="Basic and acidic residues" evidence="1">
    <location>
        <begin position="306"/>
        <end position="315"/>
    </location>
</feature>
<evidence type="ECO:0000313" key="4">
    <source>
        <dbReference type="Proteomes" id="UP000824116"/>
    </source>
</evidence>
<accession>A0A9D2GAX9</accession>
<evidence type="ECO:0000256" key="2">
    <source>
        <dbReference type="SAM" id="Phobius"/>
    </source>
</evidence>
<reference evidence="3" key="1">
    <citation type="journal article" date="2021" name="PeerJ">
        <title>Extensive microbial diversity within the chicken gut microbiome revealed by metagenomics and culture.</title>
        <authorList>
            <person name="Gilroy R."/>
            <person name="Ravi A."/>
            <person name="Getino M."/>
            <person name="Pursley I."/>
            <person name="Horton D.L."/>
            <person name="Alikhan N.F."/>
            <person name="Baker D."/>
            <person name="Gharbi K."/>
            <person name="Hall N."/>
            <person name="Watson M."/>
            <person name="Adriaenssens E.M."/>
            <person name="Foster-Nyarko E."/>
            <person name="Jarju S."/>
            <person name="Secka A."/>
            <person name="Antonio M."/>
            <person name="Oren A."/>
            <person name="Chaudhuri R.R."/>
            <person name="La Ragione R."/>
            <person name="Hildebrand F."/>
            <person name="Pallen M.J."/>
        </authorList>
    </citation>
    <scope>NUCLEOTIDE SEQUENCE</scope>
    <source>
        <strain evidence="3">CHK196-3914</strain>
    </source>
</reference>
<comment type="caution">
    <text evidence="3">The sequence shown here is derived from an EMBL/GenBank/DDBJ whole genome shotgun (WGS) entry which is preliminary data.</text>
</comment>
<protein>
    <submittedName>
        <fullName evidence="3">Uncharacterized protein</fullName>
    </submittedName>
</protein>
<name>A0A9D2GAX9_9FIRM</name>
<feature type="transmembrane region" description="Helical" evidence="2">
    <location>
        <begin position="51"/>
        <end position="78"/>
    </location>
</feature>
<feature type="compositionally biased region" description="Polar residues" evidence="1">
    <location>
        <begin position="322"/>
        <end position="333"/>
    </location>
</feature>
<keyword evidence="2" id="KW-1133">Transmembrane helix</keyword>
<feature type="transmembrane region" description="Helical" evidence="2">
    <location>
        <begin position="111"/>
        <end position="133"/>
    </location>
</feature>
<gene>
    <name evidence="3" type="ORF">H9723_10345</name>
</gene>
<feature type="transmembrane region" description="Helical" evidence="2">
    <location>
        <begin position="190"/>
        <end position="207"/>
    </location>
</feature>
<reference evidence="3" key="2">
    <citation type="submission" date="2021-04" db="EMBL/GenBank/DDBJ databases">
        <authorList>
            <person name="Gilroy R."/>
        </authorList>
    </citation>
    <scope>NUCLEOTIDE SEQUENCE</scope>
    <source>
        <strain evidence="3">CHK196-3914</strain>
    </source>
</reference>
<feature type="transmembrane region" description="Helical" evidence="2">
    <location>
        <begin position="244"/>
        <end position="266"/>
    </location>
</feature>
<dbReference type="Proteomes" id="UP000824116">
    <property type="component" value="Unassembled WGS sequence"/>
</dbReference>
<proteinExistence type="predicted"/>